<evidence type="ECO:0000313" key="2">
    <source>
        <dbReference type="EMBL" id="KKW20428.1"/>
    </source>
</evidence>
<dbReference type="PATRIC" id="fig|1618608.3.peg.511"/>
<dbReference type="CDD" id="cd14814">
    <property type="entry name" value="Peptidase_M15"/>
    <property type="match status" value="1"/>
</dbReference>
<feature type="compositionally biased region" description="Polar residues" evidence="1">
    <location>
        <begin position="192"/>
        <end position="204"/>
    </location>
</feature>
<proteinExistence type="predicted"/>
<reference evidence="2 3" key="1">
    <citation type="journal article" date="2015" name="Nature">
        <title>rRNA introns, odd ribosomes, and small enigmatic genomes across a large radiation of phyla.</title>
        <authorList>
            <person name="Brown C.T."/>
            <person name="Hug L.A."/>
            <person name="Thomas B.C."/>
            <person name="Sharon I."/>
            <person name="Castelle C.J."/>
            <person name="Singh A."/>
            <person name="Wilkins M.J."/>
            <person name="Williams K.H."/>
            <person name="Banfield J.F."/>
        </authorList>
    </citation>
    <scope>NUCLEOTIDE SEQUENCE [LARGE SCALE GENOMIC DNA]</scope>
</reference>
<dbReference type="AlphaFoldDB" id="A0A0G1WNK6"/>
<feature type="region of interest" description="Disordered" evidence="1">
    <location>
        <begin position="192"/>
        <end position="236"/>
    </location>
</feature>
<dbReference type="EMBL" id="LCQQ01000034">
    <property type="protein sequence ID" value="KKW20428.1"/>
    <property type="molecule type" value="Genomic_DNA"/>
</dbReference>
<protein>
    <submittedName>
        <fullName evidence="2">Uncharacterized protein</fullName>
    </submittedName>
</protein>
<sequence length="379" mass="40663">MKADQTTMNPVVCSAYAFLITRYTPGSRSSIGLSNPKVEGIVKLNPDFAVALAKMLQNAPYMNIISAYRTPEGQGSKNPQSNHIYGCAVDLAYSQSNCYQNTCQWVLKNSGAYGLHIRMKYSPEWNHIEPIAKDACRSNGPGVGAPVASAPSSNLSDFARQLFGPNTPQPPTSDQNCTLSDGRVVPCSSIANQGNMTNPNNMSLGTPPQQSLPASQQPTQYMQPQTPAQGQPNSASQTLFTIPGQNVSSSTKSIALTLRELLDLYSATSTGVATTTPVVAVVIGGRDVATLQSNSSTSPVLFQVESVYFLSPPVGQTTFTSPGLQGNSLSSLTPLQYQPGTYQRVLADLKSVILRMLDYLISFGRPLPEGYGEYDEWAE</sequence>
<dbReference type="InterPro" id="IPR009045">
    <property type="entry name" value="Zn_M74/Hedgehog-like"/>
</dbReference>
<evidence type="ECO:0000313" key="3">
    <source>
        <dbReference type="Proteomes" id="UP000034201"/>
    </source>
</evidence>
<evidence type="ECO:0000256" key="1">
    <source>
        <dbReference type="SAM" id="MobiDB-lite"/>
    </source>
</evidence>
<gene>
    <name evidence="2" type="ORF">UY61_C0034G0017</name>
</gene>
<accession>A0A0G1WNK6</accession>
<name>A0A0G1WNK6_9BACT</name>
<feature type="compositionally biased region" description="Low complexity" evidence="1">
    <location>
        <begin position="206"/>
        <end position="229"/>
    </location>
</feature>
<dbReference type="Proteomes" id="UP000034201">
    <property type="component" value="Unassembled WGS sequence"/>
</dbReference>
<feature type="region of interest" description="Disordered" evidence="1">
    <location>
        <begin position="157"/>
        <end position="179"/>
    </location>
</feature>
<organism evidence="2 3">
    <name type="scientific">Candidatus Adlerbacteria bacterium GW2011_GWC1_50_9</name>
    <dbReference type="NCBI Taxonomy" id="1618608"/>
    <lineage>
        <taxon>Bacteria</taxon>
        <taxon>Candidatus Adleribacteriota</taxon>
    </lineage>
</organism>
<comment type="caution">
    <text evidence="2">The sequence shown here is derived from an EMBL/GenBank/DDBJ whole genome shotgun (WGS) entry which is preliminary data.</text>
</comment>
<dbReference type="SUPFAM" id="SSF55166">
    <property type="entry name" value="Hedgehog/DD-peptidase"/>
    <property type="match status" value="1"/>
</dbReference>
<dbReference type="Gene3D" id="3.30.1380.10">
    <property type="match status" value="1"/>
</dbReference>